<dbReference type="AlphaFoldDB" id="A0A4V6I8R8"/>
<reference evidence="1 2" key="1">
    <citation type="journal article" date="2015" name="Genome Biol.">
        <title>Comparative genomics of Steinernema reveals deeply conserved gene regulatory networks.</title>
        <authorList>
            <person name="Dillman A.R."/>
            <person name="Macchietto M."/>
            <person name="Porter C.F."/>
            <person name="Rogers A."/>
            <person name="Williams B."/>
            <person name="Antoshechkin I."/>
            <person name="Lee M.M."/>
            <person name="Goodwin Z."/>
            <person name="Lu X."/>
            <person name="Lewis E.E."/>
            <person name="Goodrich-Blair H."/>
            <person name="Stock S.P."/>
            <person name="Adams B.J."/>
            <person name="Sternberg P.W."/>
            <person name="Mortazavi A."/>
        </authorList>
    </citation>
    <scope>NUCLEOTIDE SEQUENCE [LARGE SCALE GENOMIC DNA]</scope>
    <source>
        <strain evidence="1 2">ALL</strain>
    </source>
</reference>
<evidence type="ECO:0000313" key="2">
    <source>
        <dbReference type="Proteomes" id="UP000298663"/>
    </source>
</evidence>
<gene>
    <name evidence="1" type="ORF">L596_005891</name>
</gene>
<organism evidence="1 2">
    <name type="scientific">Steinernema carpocapsae</name>
    <name type="common">Entomopathogenic nematode</name>
    <dbReference type="NCBI Taxonomy" id="34508"/>
    <lineage>
        <taxon>Eukaryota</taxon>
        <taxon>Metazoa</taxon>
        <taxon>Ecdysozoa</taxon>
        <taxon>Nematoda</taxon>
        <taxon>Chromadorea</taxon>
        <taxon>Rhabditida</taxon>
        <taxon>Tylenchina</taxon>
        <taxon>Panagrolaimomorpha</taxon>
        <taxon>Strongyloidoidea</taxon>
        <taxon>Steinernematidae</taxon>
        <taxon>Steinernema</taxon>
    </lineage>
</organism>
<dbReference type="Proteomes" id="UP000298663">
    <property type="component" value="Chromosome X"/>
</dbReference>
<accession>A0A4V6I8R8</accession>
<dbReference type="EMBL" id="CM016762">
    <property type="protein sequence ID" value="TMS39353.1"/>
    <property type="molecule type" value="Genomic_DNA"/>
</dbReference>
<comment type="caution">
    <text evidence="1">The sequence shown here is derived from an EMBL/GenBank/DDBJ whole genome shotgun (WGS) entry which is preliminary data.</text>
</comment>
<proteinExistence type="predicted"/>
<reference evidence="1 2" key="2">
    <citation type="journal article" date="2019" name="G3 (Bethesda)">
        <title>Hybrid Assembly of the Genome of the Entomopathogenic Nematode Steinernema carpocapsae Identifies the X-Chromosome.</title>
        <authorList>
            <person name="Serra L."/>
            <person name="Macchietto M."/>
            <person name="Macias-Munoz A."/>
            <person name="McGill C.J."/>
            <person name="Rodriguez I.M."/>
            <person name="Rodriguez B."/>
            <person name="Murad R."/>
            <person name="Mortazavi A."/>
        </authorList>
    </citation>
    <scope>NUCLEOTIDE SEQUENCE [LARGE SCALE GENOMIC DNA]</scope>
    <source>
        <strain evidence="1 2">ALL</strain>
    </source>
</reference>
<evidence type="ECO:0000313" key="1">
    <source>
        <dbReference type="EMBL" id="TMS39353.1"/>
    </source>
</evidence>
<name>A0A4V6I8R8_STECR</name>
<dbReference type="EMBL" id="AZBU02000001">
    <property type="protein sequence ID" value="TMS39353.1"/>
    <property type="molecule type" value="Genomic_DNA"/>
</dbReference>
<keyword evidence="2" id="KW-1185">Reference proteome</keyword>
<protein>
    <submittedName>
        <fullName evidence="1">Uncharacterized protein</fullName>
    </submittedName>
</protein>
<sequence>MSHSENWEFSQQLTLPTFVRDYSSDPINPGQLHPVESVDKSAAICPHVVAAAFLRRSRPHNFFLYCYKSTLPDSTNYTFVPCVVLFLETRDRGDGGGSCDFLKLTIT</sequence>